<comment type="caution">
    <text evidence="1">The sequence shown here is derived from an EMBL/GenBank/DDBJ whole genome shotgun (WGS) entry which is preliminary data.</text>
</comment>
<dbReference type="SUPFAM" id="SSF54427">
    <property type="entry name" value="NTF2-like"/>
    <property type="match status" value="1"/>
</dbReference>
<name>A0A329MHK1_9BACL</name>
<reference evidence="1 2" key="1">
    <citation type="journal article" date="2009" name="Int. J. Syst. Evol. Microbiol.">
        <title>Paenibacillus contaminans sp. nov., isolated from a contaminated laboratory plate.</title>
        <authorList>
            <person name="Chou J.H."/>
            <person name="Lee J.H."/>
            <person name="Lin M.C."/>
            <person name="Chang P.S."/>
            <person name="Arun A.B."/>
            <person name="Young C.C."/>
            <person name="Chen W.M."/>
        </authorList>
    </citation>
    <scope>NUCLEOTIDE SEQUENCE [LARGE SCALE GENOMIC DNA]</scope>
    <source>
        <strain evidence="1 2">CKOBP-6</strain>
    </source>
</reference>
<dbReference type="RefSeq" id="WP_113032716.1">
    <property type="nucleotide sequence ID" value="NZ_QMFB01000012.1"/>
</dbReference>
<evidence type="ECO:0000313" key="2">
    <source>
        <dbReference type="Proteomes" id="UP000250369"/>
    </source>
</evidence>
<dbReference type="PANTHER" id="PTHR38436:SF1">
    <property type="entry name" value="ESTER CYCLASE"/>
    <property type="match status" value="1"/>
</dbReference>
<dbReference type="Proteomes" id="UP000250369">
    <property type="component" value="Unassembled WGS sequence"/>
</dbReference>
<dbReference type="InterPro" id="IPR032710">
    <property type="entry name" value="NTF2-like_dom_sf"/>
</dbReference>
<dbReference type="AlphaFoldDB" id="A0A329MHK1"/>
<organism evidence="1 2">
    <name type="scientific">Paenibacillus contaminans</name>
    <dbReference type="NCBI Taxonomy" id="450362"/>
    <lineage>
        <taxon>Bacteria</taxon>
        <taxon>Bacillati</taxon>
        <taxon>Bacillota</taxon>
        <taxon>Bacilli</taxon>
        <taxon>Bacillales</taxon>
        <taxon>Paenibacillaceae</taxon>
        <taxon>Paenibacillus</taxon>
    </lineage>
</organism>
<gene>
    <name evidence="1" type="ORF">DQG23_20365</name>
</gene>
<dbReference type="EMBL" id="QMFB01000012">
    <property type="protein sequence ID" value="RAV19355.1"/>
    <property type="molecule type" value="Genomic_DNA"/>
</dbReference>
<dbReference type="PANTHER" id="PTHR38436">
    <property type="entry name" value="POLYKETIDE CYCLASE SNOAL-LIKE DOMAIN"/>
    <property type="match status" value="1"/>
</dbReference>
<dbReference type="Gene3D" id="3.10.450.50">
    <property type="match status" value="1"/>
</dbReference>
<dbReference type="GO" id="GO:0030638">
    <property type="term" value="P:polyketide metabolic process"/>
    <property type="evidence" value="ECO:0007669"/>
    <property type="project" value="InterPro"/>
</dbReference>
<sequence length="143" mass="16660">MTPEQIVRTFFEEVRSGKQPDYSNQLMEERVLAHQIVSEEEQTVLRTPEDYAEHVREMKEAYGNFSIEIQELIADGNKVYVRWKQIGTHVGEIDGYKPTGLPVIQLASAVYKIENEKISEYWIQIDRLGIQKQLAYNKTIKNV</sequence>
<proteinExistence type="predicted"/>
<keyword evidence="2" id="KW-1185">Reference proteome</keyword>
<accession>A0A329MHK1</accession>
<protein>
    <submittedName>
        <fullName evidence="1">Ester cyclase</fullName>
    </submittedName>
</protein>
<dbReference type="InterPro" id="IPR009959">
    <property type="entry name" value="Cyclase_SnoaL-like"/>
</dbReference>
<dbReference type="Pfam" id="PF07366">
    <property type="entry name" value="SnoaL"/>
    <property type="match status" value="1"/>
</dbReference>
<evidence type="ECO:0000313" key="1">
    <source>
        <dbReference type="EMBL" id="RAV19355.1"/>
    </source>
</evidence>
<dbReference type="OrthoDB" id="9182871at2"/>